<evidence type="ECO:0000313" key="5">
    <source>
        <dbReference type="Proteomes" id="UP000603865"/>
    </source>
</evidence>
<dbReference type="EMBL" id="BMQL01000019">
    <property type="protein sequence ID" value="GGR16864.1"/>
    <property type="molecule type" value="Genomic_DNA"/>
</dbReference>
<feature type="domain" description="Phage tail tape measure protein" evidence="3">
    <location>
        <begin position="603"/>
        <end position="776"/>
    </location>
</feature>
<dbReference type="RefSeq" id="WP_189091514.1">
    <property type="nucleotide sequence ID" value="NZ_BMQL01000019.1"/>
</dbReference>
<keyword evidence="5" id="KW-1185">Reference proteome</keyword>
<dbReference type="Pfam" id="PF10145">
    <property type="entry name" value="PhageMin_Tail"/>
    <property type="match status" value="1"/>
</dbReference>
<proteinExistence type="predicted"/>
<comment type="caution">
    <text evidence="4">The sequence shown here is derived from an EMBL/GenBank/DDBJ whole genome shotgun (WGS) entry which is preliminary data.</text>
</comment>
<keyword evidence="1" id="KW-0175">Coiled coil</keyword>
<evidence type="ECO:0000256" key="2">
    <source>
        <dbReference type="SAM" id="MobiDB-lite"/>
    </source>
</evidence>
<gene>
    <name evidence="4" type="ORF">GCM10008957_31880</name>
</gene>
<evidence type="ECO:0000256" key="1">
    <source>
        <dbReference type="SAM" id="Coils"/>
    </source>
</evidence>
<reference evidence="4" key="1">
    <citation type="journal article" date="2014" name="Int. J. Syst. Evol. Microbiol.">
        <title>Complete genome sequence of Corynebacterium casei LMG S-19264T (=DSM 44701T), isolated from a smear-ripened cheese.</title>
        <authorList>
            <consortium name="US DOE Joint Genome Institute (JGI-PGF)"/>
            <person name="Walter F."/>
            <person name="Albersmeier A."/>
            <person name="Kalinowski J."/>
            <person name="Ruckert C."/>
        </authorList>
    </citation>
    <scope>NUCLEOTIDE SEQUENCE</scope>
    <source>
        <strain evidence="4">JCM 31311</strain>
    </source>
</reference>
<feature type="coiled-coil region" evidence="1">
    <location>
        <begin position="1026"/>
        <end position="1053"/>
    </location>
</feature>
<accession>A0A918CC78</accession>
<reference evidence="4" key="2">
    <citation type="submission" date="2020-09" db="EMBL/GenBank/DDBJ databases">
        <authorList>
            <person name="Sun Q."/>
            <person name="Ohkuma M."/>
        </authorList>
    </citation>
    <scope>NUCLEOTIDE SEQUENCE</scope>
    <source>
        <strain evidence="4">JCM 31311</strain>
    </source>
</reference>
<dbReference type="InterPro" id="IPR010090">
    <property type="entry name" value="Phage_tape_meas"/>
</dbReference>
<feature type="region of interest" description="Disordered" evidence="2">
    <location>
        <begin position="1222"/>
        <end position="1250"/>
    </location>
</feature>
<evidence type="ECO:0000259" key="3">
    <source>
        <dbReference type="Pfam" id="PF10145"/>
    </source>
</evidence>
<dbReference type="Proteomes" id="UP000603865">
    <property type="component" value="Unassembled WGS sequence"/>
</dbReference>
<sequence length="2890" mass="306793">MPEQIVSYRLIASTTGLADLQLFRQELAAIKESQAGFRADTGFSQAQRDNLRATRQDFSGLEFQILGLTDAIKVLSTNLDTLGTKGSGSGKKIKDGFTGIDPTIADVVRSVRTLLTEFQNGGIQAGEFNTKMGQAKAQLLALREENSLGTRELQAVSAALNIVAKNYGQANTASSPYLAGLKAQKAAMQDNRAAAVEMNQQVMQSRRAWQDEALSDEQVVAVMKVHAEAAQRQIALLTQQREAIVALGVPTREEAAMMQQLTLEIDRYSLASQRANATMNSAQGRITKGSLAAGVRDGTGAANAAAVPAVNELTAATERLVTQQKAGTITGETLITSLKAEETALRASYSALQAQIEAKTRNSTLTLEEAGNVVRLVATQDTYTAALARVRAALTQAGGMSAETAALKASTTETERLINAEKARLLTRQQLNAALTGQVTSQKSALLAIESEMTALKNLSSLDVQQVERLAQLTRAQSEYTAALAGTVAAQERSAAMSARAAFAGGAGLRANVGNLGMAASFISPQAGMLGMLATLPPTIAGVAALGVAIGGVVKLTKDGEGEAKALQQAYLIMTANGIQNIKGIDTSLNDMVNHGSDAEKMFSKAELATALASLARGGVKGADAMKDLRVSVQLAAAEHISLDDATKRLYGNLQHFGLEADQAAGFGDKLARASHLSMASMDELSKGLNVAGQTFKESGFSIDELLGALVSAARKGMDPATVGATGLRNALMAIQHPSDQAKADFAALGVALQDSNGHARSGHDIFTELQSILSSTGPVYNKLTGNLITHTDAVKMIFDIYKTRGATAFMSVLGDIKSVDDEIGNSKGFLQEYSSTVVGGLQGAQQRLDAAVKNLSGTFNTLFVPALTTVVKWVASGVSTLNDFVGQVAHAHSGVEQFAMLKISSDDSPVMVFLKDVHNVVEGISGALDTVQKKLEDIGNATGLRKVGDALVTAFPALGDEAQRNQLAQDQAKQEIDAATKQLVVLKAELAKLAADPKNKVVPGAQKPLIDNVLTAGKPAPVSRVQEVEQAIKAVEATLAAQQATLKKLQDASGTGGGFVADASTLPLKTGDRLADTLVDYCAKWVRLSLDHANPQMKAAIDNLFQSNPFKGQDPSADSAKRNFQSANLLHPYTGINDLKPGDTVFFDHNHVGVYLGNGMVRGNNEVTYKANGGTYTNGKADNNANPVGDVYIGNLDHGHVAGFVRLSEVADKYGVALGRDGHAAPAPAPTPAASTTPPREHDPSWKAPPATIQTQFKDLQQQYAEGTLKVEAYHKALEALIAQAKKLEATQQYGSKAWHATADLIIAAEGALKRHTASTSKYGQVYDQLQAQLSVAKSIRADGGTADTYLTALGSVHSGAEAAAATELAANGRSAKYKRLLDLATSTQKQINAINKQAASTDQSQALEQANFQKTLDRDLASNKISSAQATLAAMQKARDAQLALDKGSAAAELTTEQSRGQGILQAQRAVLAKQRDQAIQGARDAAEASRLQAIKTYGGEKAIPANRLKEIHDIAQSAIDTAWSTFNSGSQAAQSELDQRLAQAGDRLKTQNADRAVQSANFQKTVTRQLAEGQISAAQATVKSMEATRDADLKSAKDNAAQRVLIEQGQGKAIVQAHQAVLNQQKLLTIQGAKDTAATTLAEQEKIYGKGKVPKDVLDSIKAVQTTIIQGARDTYAGELAAVKAGQQERLTAALEAQSTRNDLLQKNQLAADQALAENQTTLSKTQAQAVLDGYTVALQGAGQNAAAILKVERDSSASRLAAMNALSAAEVQAQITALEQKRNKEMNAEGVTAAKRRALWASYGQQIAALDDGLIIKQQANAQTVRDAVRKAADAATKGLSEVKRGYQDAADTFSQKLMSGAEISDKDVTDYLRSLSDLWEQAGKAGVKGNAQIQELAALAKQLADPTLIYGIQQAALAYNDFWTKQDVRYGKGDVAADSALRQSYGSGQNGLEAAMLGSGANVKLLGDPQAALADLDQFNKAAADRIRRVYADELKEFQTYHDGLNASILETTTAAYARIKQSMQDEQDVADDASTTVECLTDMLGRVVANGLDPRTSGYVQLLDEIIAKGGQAGDAAQQVKNNLDALIDVTQDLQQAPSMLKVLGAADAFTPGATGDFYNDGALGAPDSGPDPSVTQALQGQLDSQRAAGLKELTDAALKARAAEDQLSGDGKDLANVLSEIDSRAQGAKTALEALPATKLQLQLNGLERQHGVGNIGDLGYANQKEQLQRDLENAQYAVSSAHLAGAALEAAQLQHEDRLTQIHADGEAARKAVTDKATADRQAVYLADNKTQLDTLEFNHQQRTIGDATYYAQKAELERKAAYLTYYSSKMEAADWRAFQTELTRITREGITDRQALTDKATADRQAGYVADNQAELATLEFNHGQKKVLDSDYYDQRDALQRKAAYLTYYNSKMELSDWRAFQAELTRIERQGVTDRQALGSHTSNKKTDPLDDSKKSIDALKESYRQGTTAAQDFWDQAQKLIDGLDLQAAAAEKVGNTRLAEGYRQQEAALRELMGPLGQALEEIHKYKVWVEEAGGALGSLFRALGDGERDYDQFGKKLNTPWKDLAANIDGAVKAYATFDSVATDVAKLIASGGSDIGSWVHLAATVISSIADALSGFQKAKAQVAQMQEDFRSQFTFVNGEDFAKTYTRSRGFFADLFGGGPEVVQEIDKVGVVFAKTMDSAFGTGIKDGLKNALMKNDFSEFSKSLKESVFGGVVDGITDAFKSEVLNSVIGPAIKAWAAAMKTPGTEDDAAAMQGLKDAVGTAEQLGQQYYSQVQPLINGLKDSWGLDDNGQTASSSSSGGTTFGSVPSAVQVAMPTQWMDGCSLLDIASKRIDGASVRDEASSIRTDAAITRFEQALAAATRSGSGSSTLPLR</sequence>
<organism evidence="4 5">
    <name type="scientific">Deinococcus ruber</name>
    <dbReference type="NCBI Taxonomy" id="1848197"/>
    <lineage>
        <taxon>Bacteria</taxon>
        <taxon>Thermotogati</taxon>
        <taxon>Deinococcota</taxon>
        <taxon>Deinococci</taxon>
        <taxon>Deinococcales</taxon>
        <taxon>Deinococcaceae</taxon>
        <taxon>Deinococcus</taxon>
    </lineage>
</organism>
<protein>
    <recommendedName>
        <fullName evidence="3">Phage tail tape measure protein domain-containing protein</fullName>
    </recommendedName>
</protein>
<feature type="region of interest" description="Disordered" evidence="2">
    <location>
        <begin position="2445"/>
        <end position="2464"/>
    </location>
</feature>
<name>A0A918CC78_9DEIO</name>
<evidence type="ECO:0000313" key="4">
    <source>
        <dbReference type="EMBL" id="GGR16864.1"/>
    </source>
</evidence>
<feature type="coiled-coil region" evidence="1">
    <location>
        <begin position="963"/>
        <end position="997"/>
    </location>
</feature>
<dbReference type="Gene3D" id="3.90.1720.10">
    <property type="entry name" value="endopeptidase domain like (from Nostoc punctiforme)"/>
    <property type="match status" value="1"/>
</dbReference>